<feature type="region of interest" description="Disordered" evidence="12">
    <location>
        <begin position="112"/>
        <end position="179"/>
    </location>
</feature>
<evidence type="ECO:0000256" key="2">
    <source>
        <dbReference type="ARBA" id="ARBA00022692"/>
    </source>
</evidence>
<keyword evidence="8 10" id="KW-0472">Membrane</keyword>
<feature type="compositionally biased region" description="Polar residues" evidence="12">
    <location>
        <begin position="120"/>
        <end position="137"/>
    </location>
</feature>
<protein>
    <recommendedName>
        <fullName evidence="10">Sensitive to high expression protein 9, mitochondrial</fullName>
    </recommendedName>
</protein>
<dbReference type="Proteomes" id="UP000292447">
    <property type="component" value="Chromosome V"/>
</dbReference>
<evidence type="ECO:0000313" key="14">
    <source>
        <dbReference type="Proteomes" id="UP000292447"/>
    </source>
</evidence>
<dbReference type="Pfam" id="PF05546">
    <property type="entry name" value="She9_MDM33"/>
    <property type="match status" value="1"/>
</dbReference>
<feature type="compositionally biased region" description="Polar residues" evidence="12">
    <location>
        <begin position="60"/>
        <end position="75"/>
    </location>
</feature>
<keyword evidence="14" id="KW-1185">Reference proteome</keyword>
<keyword evidence="2 10" id="KW-0812">Transmembrane</keyword>
<name>A0A4P6XW32_9ASCO</name>
<evidence type="ECO:0000256" key="9">
    <source>
        <dbReference type="ARBA" id="ARBA00024807"/>
    </source>
</evidence>
<keyword evidence="7 10" id="KW-0496">Mitochondrion</keyword>
<evidence type="ECO:0000256" key="4">
    <source>
        <dbReference type="ARBA" id="ARBA00022946"/>
    </source>
</evidence>
<accession>A0A4P6XW32</accession>
<evidence type="ECO:0000256" key="12">
    <source>
        <dbReference type="SAM" id="MobiDB-lite"/>
    </source>
</evidence>
<dbReference type="InterPro" id="IPR008839">
    <property type="entry name" value="MDM33_fungi"/>
</dbReference>
<evidence type="ECO:0000256" key="5">
    <source>
        <dbReference type="ARBA" id="ARBA00022989"/>
    </source>
</evidence>
<reference evidence="14" key="1">
    <citation type="submission" date="2019-03" db="EMBL/GenBank/DDBJ databases">
        <title>Snf2 controls pulcherriminic acid biosynthesis and connects pigmentation and antifungal activity of the yeast Metschnikowia pulcherrima.</title>
        <authorList>
            <person name="Gore-Lloyd D."/>
            <person name="Sumann I."/>
            <person name="Brachmann A.O."/>
            <person name="Schneeberger K."/>
            <person name="Ortiz-Merino R.A."/>
            <person name="Moreno-Beltran M."/>
            <person name="Schlaefli M."/>
            <person name="Kirner P."/>
            <person name="Santos Kron A."/>
            <person name="Wolfe K.H."/>
            <person name="Piel J."/>
            <person name="Ahrens C.H."/>
            <person name="Henk D."/>
            <person name="Freimoser F.M."/>
        </authorList>
    </citation>
    <scope>NUCLEOTIDE SEQUENCE [LARGE SCALE GENOMIC DNA]</scope>
    <source>
        <strain evidence="14">APC 1.2</strain>
    </source>
</reference>
<feature type="compositionally biased region" description="Polar residues" evidence="12">
    <location>
        <begin position="154"/>
        <end position="167"/>
    </location>
</feature>
<dbReference type="PANTHER" id="PTHR31961:SF3">
    <property type="entry name" value="SENSITIVE TO HIGH EXPRESSION PROTEIN 9, MITOCHONDRIAL"/>
    <property type="match status" value="1"/>
</dbReference>
<sequence length="513" mass="58871">MNGFLLRRSIAGPCFQRHKSVVFHQFGQHIRSYSGPNQAFPQPPISATKQPSDTDKSKSEAANTKSGQNLTTPASSEYDDDKLRQIIETSNMSAARRVKRERQAQLETQLREKKIELENQTHSQQEISKNQGSNTPQPEFRANSVESGEEKDVSSTIDRSNVQNLAESSLKKDAESSETTYAVKNDHSLTSLTHKSKPFDIKTVQKEIFDKIQQYRAHLQKWTHAKWTAAQESLKVVALLLNEATGYSHIEKQKLLVEKAELEIEQAREAVRAAKAKYEKAIQNRSDLQKEINELLTRKHTWLPADVERFTELYKNDHRNQNEEVMCKKALDDAENFVESVQIKLTALILTRYHEEQLWSDKIRQALTWGTWMLMGVNIMLFATATFFVEPWKRRKLVYAFQEEVQQKLDEYSLELHELSLKIAPLMIDSSERETRKESLLPPREIGGFHVSVFGIDSWSALRKWALSLVAAVQKPENVIFLMNKPDLAVFSGVMIALGWLFGSLINLALFRR</sequence>
<keyword evidence="3 10" id="KW-0999">Mitochondrion inner membrane</keyword>
<dbReference type="GO" id="GO:0007007">
    <property type="term" value="P:inner mitochondrial membrane organization"/>
    <property type="evidence" value="ECO:0007669"/>
    <property type="project" value="TreeGrafter"/>
</dbReference>
<feature type="transmembrane region" description="Helical" evidence="10">
    <location>
        <begin position="366"/>
        <end position="389"/>
    </location>
</feature>
<feature type="transmembrane region" description="Helical" evidence="10">
    <location>
        <begin position="488"/>
        <end position="511"/>
    </location>
</feature>
<evidence type="ECO:0000313" key="13">
    <source>
        <dbReference type="EMBL" id="QBM90301.1"/>
    </source>
</evidence>
<dbReference type="GO" id="GO:0005743">
    <property type="term" value="C:mitochondrial inner membrane"/>
    <property type="evidence" value="ECO:0007669"/>
    <property type="project" value="UniProtKB-SubCell"/>
</dbReference>
<dbReference type="EMBL" id="CP034460">
    <property type="protein sequence ID" value="QBM90301.1"/>
    <property type="molecule type" value="Genomic_DNA"/>
</dbReference>
<evidence type="ECO:0000256" key="7">
    <source>
        <dbReference type="ARBA" id="ARBA00023128"/>
    </source>
</evidence>
<dbReference type="AlphaFoldDB" id="A0A4P6XW32"/>
<dbReference type="PANTHER" id="PTHR31961">
    <property type="entry name" value="SENSITIVE TO HIGH EXPRESSION PROTEIN 9, MITOCHONDRIAL"/>
    <property type="match status" value="1"/>
</dbReference>
<gene>
    <name evidence="13" type="primary">MPUL0E05460</name>
    <name evidence="13" type="ORF">METSCH_E05460</name>
</gene>
<evidence type="ECO:0000256" key="10">
    <source>
        <dbReference type="RuleBase" id="RU364128"/>
    </source>
</evidence>
<feature type="region of interest" description="Disordered" evidence="12">
    <location>
        <begin position="33"/>
        <end position="82"/>
    </location>
</feature>
<comment type="subunit">
    <text evidence="10">Homooligomer.</text>
</comment>
<feature type="coiled-coil region" evidence="11">
    <location>
        <begin position="250"/>
        <end position="298"/>
    </location>
</feature>
<evidence type="ECO:0000256" key="11">
    <source>
        <dbReference type="SAM" id="Coils"/>
    </source>
</evidence>
<proteinExistence type="inferred from homology"/>
<evidence type="ECO:0000256" key="6">
    <source>
        <dbReference type="ARBA" id="ARBA00023054"/>
    </source>
</evidence>
<evidence type="ECO:0000256" key="1">
    <source>
        <dbReference type="ARBA" id="ARBA00007472"/>
    </source>
</evidence>
<evidence type="ECO:0000256" key="3">
    <source>
        <dbReference type="ARBA" id="ARBA00022792"/>
    </source>
</evidence>
<feature type="compositionally biased region" description="Polar residues" evidence="12">
    <location>
        <begin position="34"/>
        <end position="51"/>
    </location>
</feature>
<organism evidence="13 14">
    <name type="scientific">Metschnikowia aff. pulcherrima</name>
    <dbReference type="NCBI Taxonomy" id="2163413"/>
    <lineage>
        <taxon>Eukaryota</taxon>
        <taxon>Fungi</taxon>
        <taxon>Dikarya</taxon>
        <taxon>Ascomycota</taxon>
        <taxon>Saccharomycotina</taxon>
        <taxon>Pichiomycetes</taxon>
        <taxon>Metschnikowiaceae</taxon>
        <taxon>Metschnikowia</taxon>
    </lineage>
</organism>
<keyword evidence="6 11" id="KW-0175">Coiled coil</keyword>
<comment type="subcellular location">
    <subcellularLocation>
        <location evidence="10">Mitochondrion inner membrane</location>
        <topology evidence="10">Multi-pass membrane protein</topology>
    </subcellularLocation>
</comment>
<evidence type="ECO:0000256" key="8">
    <source>
        <dbReference type="ARBA" id="ARBA00023136"/>
    </source>
</evidence>
<keyword evidence="4 10" id="KW-0809">Transit peptide</keyword>
<keyword evidence="5 10" id="KW-1133">Transmembrane helix</keyword>
<comment type="similarity">
    <text evidence="1 10">Belongs to the SHE9 family.</text>
</comment>
<comment type="function">
    <text evidence="9">Required for the maintenance of the structure of the mitochondrial inner membrane. Involved in mitochondrial morphology. Causes growth arrest when highly overexpressed.</text>
</comment>